<dbReference type="PANTHER" id="PTHR10851">
    <property type="entry name" value="PYRIDOXINE-5-PHOSPHATE OXIDASE"/>
    <property type="match status" value="1"/>
</dbReference>
<evidence type="ECO:0000313" key="10">
    <source>
        <dbReference type="EMBL" id="SOB80808.1"/>
    </source>
</evidence>
<dbReference type="NCBIfam" id="NF004231">
    <property type="entry name" value="PRK05679.1"/>
    <property type="match status" value="1"/>
</dbReference>
<feature type="binding site" evidence="6 7">
    <location>
        <position position="63"/>
    </location>
    <ligand>
        <name>FMN</name>
        <dbReference type="ChEBI" id="CHEBI:58210"/>
    </ligand>
</feature>
<dbReference type="SUPFAM" id="SSF50475">
    <property type="entry name" value="FMN-binding split barrel"/>
    <property type="match status" value="1"/>
</dbReference>
<feature type="binding site" evidence="6 7">
    <location>
        <begin position="120"/>
        <end position="121"/>
    </location>
    <ligand>
        <name>FMN</name>
        <dbReference type="ChEBI" id="CHEBI:58210"/>
    </ligand>
</feature>
<dbReference type="EMBL" id="OBMI01000001">
    <property type="protein sequence ID" value="SOB80808.1"/>
    <property type="molecule type" value="Genomic_DNA"/>
</dbReference>
<dbReference type="GO" id="GO:0008615">
    <property type="term" value="P:pyridoxine biosynthetic process"/>
    <property type="evidence" value="ECO:0007669"/>
    <property type="project" value="UniProtKB-UniRule"/>
</dbReference>
<comment type="similarity">
    <text evidence="1 6">Belongs to the pyridoxamine 5'-phosphate oxidase family.</text>
</comment>
<feature type="binding site" evidence="6">
    <location>
        <position position="107"/>
    </location>
    <ligand>
        <name>substrate</name>
    </ligand>
</feature>
<feature type="domain" description="Pyridoxamine 5'-phosphate oxidase N-terminal" evidence="8">
    <location>
        <begin position="20"/>
        <end position="131"/>
    </location>
</feature>
<keyword evidence="4 6" id="KW-0560">Oxidoreductase</keyword>
<evidence type="ECO:0000313" key="11">
    <source>
        <dbReference type="Proteomes" id="UP000219494"/>
    </source>
</evidence>
<evidence type="ECO:0000256" key="1">
    <source>
        <dbReference type="ARBA" id="ARBA00007301"/>
    </source>
</evidence>
<dbReference type="Proteomes" id="UP000219494">
    <property type="component" value="Unassembled WGS sequence"/>
</dbReference>
<dbReference type="InterPro" id="IPR000659">
    <property type="entry name" value="Pyridox_Oxase"/>
</dbReference>
<protein>
    <recommendedName>
        <fullName evidence="6">Pyridoxine/pyridoxamine 5'-phosphate oxidase</fullName>
        <ecNumber evidence="6">1.4.3.5</ecNumber>
    </recommendedName>
    <alternativeName>
        <fullName evidence="6">PNP/PMP oxidase</fullName>
        <shortName evidence="6">PNPOx</shortName>
    </alternativeName>
    <alternativeName>
        <fullName evidence="6">Pyridoxal 5'-phosphate synthase</fullName>
    </alternativeName>
</protein>
<evidence type="ECO:0000256" key="4">
    <source>
        <dbReference type="ARBA" id="ARBA00023002"/>
    </source>
</evidence>
<evidence type="ECO:0000259" key="9">
    <source>
        <dbReference type="Pfam" id="PF10590"/>
    </source>
</evidence>
<dbReference type="Gene3D" id="2.30.110.10">
    <property type="entry name" value="Electron Transport, Fmn-binding Protein, Chain A"/>
    <property type="match status" value="1"/>
</dbReference>
<keyword evidence="2 6" id="KW-0285">Flavoprotein</keyword>
<comment type="cofactor">
    <cofactor evidence="6 7">
        <name>FMN</name>
        <dbReference type="ChEBI" id="CHEBI:58210"/>
    </cofactor>
    <text evidence="6 7">Binds 1 FMN per subunit.</text>
</comment>
<feature type="binding site" evidence="6">
    <location>
        <position position="111"/>
    </location>
    <ligand>
        <name>substrate</name>
    </ligand>
</feature>
<evidence type="ECO:0000256" key="2">
    <source>
        <dbReference type="ARBA" id="ARBA00022630"/>
    </source>
</evidence>
<feature type="binding site" evidence="6 7">
    <location>
        <position position="164"/>
    </location>
    <ligand>
        <name>FMN</name>
        <dbReference type="ChEBI" id="CHEBI:58210"/>
    </ligand>
</feature>
<feature type="domain" description="Pyridoxine 5'-phosphate oxidase dimerisation C-terminal" evidence="9">
    <location>
        <begin position="151"/>
        <end position="191"/>
    </location>
</feature>
<reference evidence="10 11" key="1">
    <citation type="submission" date="2017-07" db="EMBL/GenBank/DDBJ databases">
        <authorList>
            <person name="Sun Z.S."/>
            <person name="Albrecht U."/>
            <person name="Echele G."/>
            <person name="Lee C.C."/>
        </authorList>
    </citation>
    <scope>NUCLEOTIDE SEQUENCE [LARGE SCALE GENOMIC DNA]</scope>
    <source>
        <strain evidence="10 11">CGMCC 1.12672</strain>
    </source>
</reference>
<feature type="binding site" evidence="6">
    <location>
        <position position="46"/>
    </location>
    <ligand>
        <name>substrate</name>
    </ligand>
</feature>
<evidence type="ECO:0000256" key="6">
    <source>
        <dbReference type="HAMAP-Rule" id="MF_01629"/>
    </source>
</evidence>
<dbReference type="UniPathway" id="UPA01068">
    <property type="reaction ID" value="UER00304"/>
</dbReference>
<dbReference type="GO" id="GO:0004733">
    <property type="term" value="F:pyridoxamine phosphate oxidase activity"/>
    <property type="evidence" value="ECO:0007669"/>
    <property type="project" value="UniProtKB-UniRule"/>
</dbReference>
<dbReference type="Pfam" id="PF10590">
    <property type="entry name" value="PNP_phzG_C"/>
    <property type="match status" value="1"/>
</dbReference>
<comment type="pathway">
    <text evidence="6">Cofactor metabolism; pyridoxal 5'-phosphate salvage; pyridoxal 5'-phosphate from pyridoxamine 5'-phosphate: step 1/1.</text>
</comment>
<keyword evidence="5 6" id="KW-0664">Pyridoxine biosynthesis</keyword>
<dbReference type="OrthoDB" id="9780392at2"/>
<keyword evidence="11" id="KW-1185">Reference proteome</keyword>
<comment type="subunit">
    <text evidence="6">Homodimer.</text>
</comment>
<feature type="binding site" evidence="6">
    <location>
        <begin position="170"/>
        <end position="172"/>
    </location>
    <ligand>
        <name>substrate</name>
    </ligand>
</feature>
<feature type="binding site" evidence="6 7">
    <location>
        <position position="174"/>
    </location>
    <ligand>
        <name>FMN</name>
        <dbReference type="ChEBI" id="CHEBI:58210"/>
    </ligand>
</feature>
<name>A0A285QH16_9SPHN</name>
<feature type="binding site" evidence="6 7">
    <location>
        <begin position="56"/>
        <end position="57"/>
    </location>
    <ligand>
        <name>FMN</name>
        <dbReference type="ChEBI" id="CHEBI:58210"/>
    </ligand>
</feature>
<keyword evidence="3 6" id="KW-0288">FMN</keyword>
<proteinExistence type="inferred from homology"/>
<organism evidence="10 11">
    <name type="scientific">Sphingomonas guangdongensis</name>
    <dbReference type="NCBI Taxonomy" id="1141890"/>
    <lineage>
        <taxon>Bacteria</taxon>
        <taxon>Pseudomonadati</taxon>
        <taxon>Pseudomonadota</taxon>
        <taxon>Alphaproteobacteria</taxon>
        <taxon>Sphingomonadales</taxon>
        <taxon>Sphingomonadaceae</taxon>
        <taxon>Sphingomonas</taxon>
    </lineage>
</organism>
<dbReference type="NCBIfam" id="TIGR00558">
    <property type="entry name" value="pdxH"/>
    <property type="match status" value="1"/>
</dbReference>
<feature type="binding site" evidence="6 7">
    <location>
        <begin position="41"/>
        <end position="46"/>
    </location>
    <ligand>
        <name>FMN</name>
        <dbReference type="ChEBI" id="CHEBI:58210"/>
    </ligand>
</feature>
<dbReference type="GO" id="GO:0010181">
    <property type="term" value="F:FMN binding"/>
    <property type="evidence" value="ECO:0007669"/>
    <property type="project" value="UniProtKB-UniRule"/>
</dbReference>
<dbReference type="EC" id="1.4.3.5" evidence="6"/>
<comment type="catalytic activity">
    <reaction evidence="6">
        <text>pyridoxine 5'-phosphate + O2 = pyridoxal 5'-phosphate + H2O2</text>
        <dbReference type="Rhea" id="RHEA:15149"/>
        <dbReference type="ChEBI" id="CHEBI:15379"/>
        <dbReference type="ChEBI" id="CHEBI:16240"/>
        <dbReference type="ChEBI" id="CHEBI:58589"/>
        <dbReference type="ChEBI" id="CHEBI:597326"/>
        <dbReference type="EC" id="1.4.3.5"/>
    </reaction>
</comment>
<dbReference type="InterPro" id="IPR019576">
    <property type="entry name" value="Pyridoxamine_oxidase_dimer_C"/>
</dbReference>
<dbReference type="InterPro" id="IPR011576">
    <property type="entry name" value="Pyridox_Oxase_N"/>
</dbReference>
<evidence type="ECO:0000256" key="3">
    <source>
        <dbReference type="ARBA" id="ARBA00022643"/>
    </source>
</evidence>
<feature type="binding site" evidence="6 7">
    <location>
        <position position="62"/>
    </location>
    <ligand>
        <name>FMN</name>
        <dbReference type="ChEBI" id="CHEBI:58210"/>
    </ligand>
</feature>
<dbReference type="HAMAP" id="MF_01629">
    <property type="entry name" value="PdxH"/>
    <property type="match status" value="1"/>
</dbReference>
<comment type="catalytic activity">
    <reaction evidence="6">
        <text>pyridoxamine 5'-phosphate + O2 + H2O = pyridoxal 5'-phosphate + H2O2 + NH4(+)</text>
        <dbReference type="Rhea" id="RHEA:15817"/>
        <dbReference type="ChEBI" id="CHEBI:15377"/>
        <dbReference type="ChEBI" id="CHEBI:15379"/>
        <dbReference type="ChEBI" id="CHEBI:16240"/>
        <dbReference type="ChEBI" id="CHEBI:28938"/>
        <dbReference type="ChEBI" id="CHEBI:58451"/>
        <dbReference type="ChEBI" id="CHEBI:597326"/>
        <dbReference type="EC" id="1.4.3.5"/>
    </reaction>
</comment>
<evidence type="ECO:0000256" key="5">
    <source>
        <dbReference type="ARBA" id="ARBA00023096"/>
    </source>
</evidence>
<evidence type="ECO:0000259" key="8">
    <source>
        <dbReference type="Pfam" id="PF01243"/>
    </source>
</evidence>
<evidence type="ECO:0000256" key="7">
    <source>
        <dbReference type="PIRSR" id="PIRSR000190-2"/>
    </source>
</evidence>
<feature type="binding site" evidence="6">
    <location>
        <position position="103"/>
    </location>
    <ligand>
        <name>substrate</name>
    </ligand>
</feature>
<dbReference type="PANTHER" id="PTHR10851:SF0">
    <property type="entry name" value="PYRIDOXINE-5'-PHOSPHATE OXIDASE"/>
    <property type="match status" value="1"/>
</dbReference>
<dbReference type="PIRSF" id="PIRSF000190">
    <property type="entry name" value="Pyd_amn-ph_oxd"/>
    <property type="match status" value="1"/>
</dbReference>
<comment type="function">
    <text evidence="6">Catalyzes the oxidation of either pyridoxine 5'-phosphate (PNP) or pyridoxamine 5'-phosphate (PMP) into pyridoxal 5'-phosphate (PLP).</text>
</comment>
<comment type="pathway">
    <text evidence="6">Cofactor metabolism; pyridoxal 5'-phosphate salvage; pyridoxal 5'-phosphate from pyridoxine 5'-phosphate: step 1/1.</text>
</comment>
<feature type="binding site" evidence="6 7">
    <location>
        <position position="85"/>
    </location>
    <ligand>
        <name>FMN</name>
        <dbReference type="ChEBI" id="CHEBI:58210"/>
    </ligand>
</feature>
<dbReference type="InterPro" id="IPR012349">
    <property type="entry name" value="Split_barrel_FMN-bd"/>
</dbReference>
<accession>A0A285QH16</accession>
<gene>
    <name evidence="6" type="primary">pdxH</name>
    <name evidence="10" type="ORF">SAMN06297144_1247</name>
</gene>
<dbReference type="RefSeq" id="WP_097063045.1">
    <property type="nucleotide sequence ID" value="NZ_OBMI01000001.1"/>
</dbReference>
<sequence length="191" mass="21621">MVEDPHALFDAWLHEAEAGEPNDPNAVALATADAAGRPSVRMVLLKGHDERGFVFYTNRESRKGEELAANRHASLLFHWKSLRRQVRIEGPVSPVSDAESDAYFASRSRASQLGAVASDQSRPLDSRETFEERYAAADARFPDVVPRPAHWGGYRVSPERIEFWEDRPGRLHHRRLFVAEGDGWREGMLYP</sequence>
<dbReference type="AlphaFoldDB" id="A0A285QH16"/>
<dbReference type="Pfam" id="PF01243">
    <property type="entry name" value="PNPOx_N"/>
    <property type="match status" value="1"/>
</dbReference>